<sequence length="242" mass="28580">MSSEIKTPTHRLMPRDHVCLTWITLQYAIRLDQLQRLLFRHTPEEDRYKLKPGVDYLSLDRTYEIINKWLTLGLIEKDAILHRDKLWIWASRAGMREIELSFNFSGKPSSIRLPHLYYINQVRLAIEAKRPNDHWKSERQIRKDTPASVKGTSQPHTPDALLTNAMNGKVTAIEVECHAKTDDELADDLRELAVTYRSVWYFTTSSTRRQIKNMLEKDFTPEMRKPFVLYDLEDYGHEYRTS</sequence>
<protein>
    <submittedName>
        <fullName evidence="2">Uncharacterized protein</fullName>
    </submittedName>
</protein>
<evidence type="ECO:0000313" key="2">
    <source>
        <dbReference type="EMBL" id="GHO91549.1"/>
    </source>
</evidence>
<feature type="region of interest" description="Disordered" evidence="1">
    <location>
        <begin position="135"/>
        <end position="158"/>
    </location>
</feature>
<name>A0A8J3IHR9_9CHLR</name>
<keyword evidence="3" id="KW-1185">Reference proteome</keyword>
<accession>A0A8J3IHR9</accession>
<proteinExistence type="predicted"/>
<reference evidence="2" key="1">
    <citation type="submission" date="2020-10" db="EMBL/GenBank/DDBJ databases">
        <title>Taxonomic study of unclassified bacteria belonging to the class Ktedonobacteria.</title>
        <authorList>
            <person name="Yabe S."/>
            <person name="Wang C.M."/>
            <person name="Zheng Y."/>
            <person name="Sakai Y."/>
            <person name="Cavaletti L."/>
            <person name="Monciardini P."/>
            <person name="Donadio S."/>
        </authorList>
    </citation>
    <scope>NUCLEOTIDE SEQUENCE</scope>
    <source>
        <strain evidence="2">ID150040</strain>
    </source>
</reference>
<organism evidence="2 3">
    <name type="scientific">Reticulibacter mediterranei</name>
    <dbReference type="NCBI Taxonomy" id="2778369"/>
    <lineage>
        <taxon>Bacteria</taxon>
        <taxon>Bacillati</taxon>
        <taxon>Chloroflexota</taxon>
        <taxon>Ktedonobacteria</taxon>
        <taxon>Ktedonobacterales</taxon>
        <taxon>Reticulibacteraceae</taxon>
        <taxon>Reticulibacter</taxon>
    </lineage>
</organism>
<evidence type="ECO:0000256" key="1">
    <source>
        <dbReference type="SAM" id="MobiDB-lite"/>
    </source>
</evidence>
<feature type="compositionally biased region" description="Basic and acidic residues" evidence="1">
    <location>
        <begin position="135"/>
        <end position="145"/>
    </location>
</feature>
<comment type="caution">
    <text evidence="2">The sequence shown here is derived from an EMBL/GenBank/DDBJ whole genome shotgun (WGS) entry which is preliminary data.</text>
</comment>
<dbReference type="EMBL" id="BNJK01000001">
    <property type="protein sequence ID" value="GHO91549.1"/>
    <property type="molecule type" value="Genomic_DNA"/>
</dbReference>
<dbReference type="RefSeq" id="WP_220202438.1">
    <property type="nucleotide sequence ID" value="NZ_BNJK01000001.1"/>
</dbReference>
<gene>
    <name evidence="2" type="ORF">KSF_015970</name>
</gene>
<dbReference type="AlphaFoldDB" id="A0A8J3IHR9"/>
<evidence type="ECO:0000313" key="3">
    <source>
        <dbReference type="Proteomes" id="UP000597444"/>
    </source>
</evidence>
<dbReference type="Proteomes" id="UP000597444">
    <property type="component" value="Unassembled WGS sequence"/>
</dbReference>